<evidence type="ECO:0000256" key="1">
    <source>
        <dbReference type="SAM" id="MobiDB-lite"/>
    </source>
</evidence>
<proteinExistence type="predicted"/>
<accession>A0AAD5M164</accession>
<dbReference type="AlphaFoldDB" id="A0AAD5M164"/>
<keyword evidence="3" id="KW-1185">Reference proteome</keyword>
<evidence type="ECO:0000313" key="3">
    <source>
        <dbReference type="Proteomes" id="UP001196413"/>
    </source>
</evidence>
<organism evidence="2 3">
    <name type="scientific">Parelaphostrongylus tenuis</name>
    <name type="common">Meningeal worm</name>
    <dbReference type="NCBI Taxonomy" id="148309"/>
    <lineage>
        <taxon>Eukaryota</taxon>
        <taxon>Metazoa</taxon>
        <taxon>Ecdysozoa</taxon>
        <taxon>Nematoda</taxon>
        <taxon>Chromadorea</taxon>
        <taxon>Rhabditida</taxon>
        <taxon>Rhabditina</taxon>
        <taxon>Rhabditomorpha</taxon>
        <taxon>Strongyloidea</taxon>
        <taxon>Metastrongylidae</taxon>
        <taxon>Parelaphostrongylus</taxon>
    </lineage>
</organism>
<dbReference type="EMBL" id="JAHQIW010000637">
    <property type="protein sequence ID" value="KAJ1349280.1"/>
    <property type="molecule type" value="Genomic_DNA"/>
</dbReference>
<dbReference type="Proteomes" id="UP001196413">
    <property type="component" value="Unassembled WGS sequence"/>
</dbReference>
<gene>
    <name evidence="2" type="ORF">KIN20_004765</name>
</gene>
<reference evidence="2" key="1">
    <citation type="submission" date="2021-06" db="EMBL/GenBank/DDBJ databases">
        <title>Parelaphostrongylus tenuis whole genome reference sequence.</title>
        <authorList>
            <person name="Garwood T.J."/>
            <person name="Larsen P.A."/>
            <person name="Fountain-Jones N.M."/>
            <person name="Garbe J.R."/>
            <person name="Macchietto M.G."/>
            <person name="Kania S.A."/>
            <person name="Gerhold R.W."/>
            <person name="Richards J.E."/>
            <person name="Wolf T.M."/>
        </authorList>
    </citation>
    <scope>NUCLEOTIDE SEQUENCE</scope>
    <source>
        <strain evidence="2">MNPRO001-30</strain>
        <tissue evidence="2">Meninges</tissue>
    </source>
</reference>
<sequence length="78" mass="8827">MIKFVIQVSDFLKQQDRSAVLPDPIASVILIQLMVQIDSEEGVFAKTSSTSNQENPSTERKENRSGKRHRPREASNKN</sequence>
<feature type="compositionally biased region" description="Polar residues" evidence="1">
    <location>
        <begin position="46"/>
        <end position="56"/>
    </location>
</feature>
<protein>
    <submittedName>
        <fullName evidence="2">Uncharacterized protein</fullName>
    </submittedName>
</protein>
<name>A0AAD5M164_PARTN</name>
<evidence type="ECO:0000313" key="2">
    <source>
        <dbReference type="EMBL" id="KAJ1349280.1"/>
    </source>
</evidence>
<feature type="region of interest" description="Disordered" evidence="1">
    <location>
        <begin position="44"/>
        <end position="78"/>
    </location>
</feature>
<comment type="caution">
    <text evidence="2">The sequence shown here is derived from an EMBL/GenBank/DDBJ whole genome shotgun (WGS) entry which is preliminary data.</text>
</comment>